<proteinExistence type="predicted"/>
<evidence type="ECO:0000313" key="2">
    <source>
        <dbReference type="Proteomes" id="UP000481087"/>
    </source>
</evidence>
<name>A0A6L8V8N7_9BACL</name>
<dbReference type="InterPro" id="IPR029044">
    <property type="entry name" value="Nucleotide-diphossugar_trans"/>
</dbReference>
<sequence>MLCFALLAHADENALYKQIRNIRRYNPNNVLIVLYNGGQDANFGKALCKKMKVMYCPYSRPLQKGKTGRFYYDVMRWLEEKNVNYDFLVYTEYDVMFVNHGFERMVENELRDHDCLVKLIRHEKDRKRNCWIPGKTMWKEWHRWKPFFQTDDFYGTFNPMQVYRRSILKRMLAIIDTPMLEQLFSATNVYALGEMLYITLAKKCGGRLKAYPKPSVDYLRVYHRIRLDDAKEASHKSEVMFVHPVKDADVRDWIFNLKK</sequence>
<comment type="caution">
    <text evidence="1">The sequence shown here is derived from an EMBL/GenBank/DDBJ whole genome shotgun (WGS) entry which is preliminary data.</text>
</comment>
<keyword evidence="2" id="KW-1185">Reference proteome</keyword>
<dbReference type="EMBL" id="WTUZ01000037">
    <property type="protein sequence ID" value="MZQ86016.1"/>
    <property type="molecule type" value="Genomic_DNA"/>
</dbReference>
<dbReference type="Proteomes" id="UP000481087">
    <property type="component" value="Unassembled WGS sequence"/>
</dbReference>
<dbReference type="SUPFAM" id="SSF53448">
    <property type="entry name" value="Nucleotide-diphospho-sugar transferases"/>
    <property type="match status" value="1"/>
</dbReference>
<dbReference type="AlphaFoldDB" id="A0A6L8V8N7"/>
<organism evidence="1 2">
    <name type="scientific">Paenibacillus silvestris</name>
    <dbReference type="NCBI Taxonomy" id="2606219"/>
    <lineage>
        <taxon>Bacteria</taxon>
        <taxon>Bacillati</taxon>
        <taxon>Bacillota</taxon>
        <taxon>Bacilli</taxon>
        <taxon>Bacillales</taxon>
        <taxon>Paenibacillaceae</taxon>
        <taxon>Paenibacillus</taxon>
    </lineage>
</organism>
<reference evidence="1 2" key="1">
    <citation type="submission" date="2019-12" db="EMBL/GenBank/DDBJ databases">
        <title>Paenibacillus sp. nov. sp. isolated from soil.</title>
        <authorList>
            <person name="Kim J."/>
            <person name="Jeong S.E."/>
            <person name="Jung H.S."/>
            <person name="Jeon C.O."/>
        </authorList>
    </citation>
    <scope>NUCLEOTIDE SEQUENCE [LARGE SCALE GENOMIC DNA]</scope>
    <source>
        <strain evidence="1 2">5J-6</strain>
    </source>
</reference>
<gene>
    <name evidence="1" type="ORF">GQF01_28335</name>
</gene>
<dbReference type="RefSeq" id="WP_161410323.1">
    <property type="nucleotide sequence ID" value="NZ_WTUZ01000037.1"/>
</dbReference>
<evidence type="ECO:0000313" key="1">
    <source>
        <dbReference type="EMBL" id="MZQ86016.1"/>
    </source>
</evidence>
<accession>A0A6L8V8N7</accession>
<protein>
    <submittedName>
        <fullName evidence="1">Uncharacterized protein</fullName>
    </submittedName>
</protein>